<dbReference type="Proteomes" id="UP001493487">
    <property type="component" value="Unassembled WGS sequence"/>
</dbReference>
<feature type="domain" description="HAMP" evidence="8">
    <location>
        <begin position="315"/>
        <end position="367"/>
    </location>
</feature>
<evidence type="ECO:0000313" key="9">
    <source>
        <dbReference type="EMBL" id="MEQ4482621.1"/>
    </source>
</evidence>
<evidence type="ECO:0000256" key="2">
    <source>
        <dbReference type="ARBA" id="ARBA00022475"/>
    </source>
</evidence>
<accession>A0ABV1KSV6</accession>
<dbReference type="PANTHER" id="PTHR34220">
    <property type="entry name" value="SENSOR HISTIDINE KINASE YPDA"/>
    <property type="match status" value="1"/>
</dbReference>
<evidence type="ECO:0000256" key="6">
    <source>
        <dbReference type="ARBA" id="ARBA00023136"/>
    </source>
</evidence>
<evidence type="ECO:0000256" key="3">
    <source>
        <dbReference type="ARBA" id="ARBA00022553"/>
    </source>
</evidence>
<dbReference type="CDD" id="cd06225">
    <property type="entry name" value="HAMP"/>
    <property type="match status" value="1"/>
</dbReference>
<gene>
    <name evidence="9" type="ORF">QJS35_09460</name>
</gene>
<dbReference type="Pfam" id="PF02518">
    <property type="entry name" value="HATPase_c"/>
    <property type="match status" value="1"/>
</dbReference>
<reference evidence="9 10" key="1">
    <citation type="journal article" date="2023" name="Genome Announc.">
        <title>Pan-Genome Analyses of the Genus Cohnella and Proposal of the Novel Species Cohnella silvisoli sp. nov., Isolated from Forest Soil.</title>
        <authorList>
            <person name="Wang C."/>
            <person name="Mao L."/>
            <person name="Bao G."/>
            <person name="Zhu H."/>
        </authorList>
    </citation>
    <scope>NUCLEOTIDE SEQUENCE [LARGE SCALE GENOMIC DNA]</scope>
    <source>
        <strain evidence="9 10">NL03-T5-1</strain>
    </source>
</reference>
<dbReference type="Gene3D" id="3.30.565.10">
    <property type="entry name" value="Histidine kinase-like ATPase, C-terminal domain"/>
    <property type="match status" value="1"/>
</dbReference>
<comment type="subcellular location">
    <subcellularLocation>
        <location evidence="1">Cell membrane</location>
        <topology evidence="1">Multi-pass membrane protein</topology>
    </subcellularLocation>
</comment>
<keyword evidence="4 9" id="KW-0808">Transferase</keyword>
<dbReference type="EMBL" id="JASKHM010000004">
    <property type="protein sequence ID" value="MEQ4482621.1"/>
    <property type="molecule type" value="Genomic_DNA"/>
</dbReference>
<dbReference type="PROSITE" id="PS50885">
    <property type="entry name" value="HAMP"/>
    <property type="match status" value="1"/>
</dbReference>
<dbReference type="SMART" id="SM00304">
    <property type="entry name" value="HAMP"/>
    <property type="match status" value="1"/>
</dbReference>
<keyword evidence="7" id="KW-0812">Transmembrane</keyword>
<dbReference type="EC" id="2.7.13.3" evidence="9"/>
<proteinExistence type="predicted"/>
<dbReference type="Gene3D" id="6.10.340.10">
    <property type="match status" value="1"/>
</dbReference>
<organism evidence="9 10">
    <name type="scientific">Cohnella silvisoli</name>
    <dbReference type="NCBI Taxonomy" id="2873699"/>
    <lineage>
        <taxon>Bacteria</taxon>
        <taxon>Bacillati</taxon>
        <taxon>Bacillota</taxon>
        <taxon>Bacilli</taxon>
        <taxon>Bacillales</taxon>
        <taxon>Paenibacillaceae</taxon>
        <taxon>Cohnella</taxon>
    </lineage>
</organism>
<keyword evidence="2" id="KW-1003">Cell membrane</keyword>
<dbReference type="PANTHER" id="PTHR34220:SF7">
    <property type="entry name" value="SENSOR HISTIDINE KINASE YPDA"/>
    <property type="match status" value="1"/>
</dbReference>
<dbReference type="InterPro" id="IPR003594">
    <property type="entry name" value="HATPase_dom"/>
</dbReference>
<feature type="transmembrane region" description="Helical" evidence="7">
    <location>
        <begin position="290"/>
        <end position="314"/>
    </location>
</feature>
<sequence>MPIKGRLTVYLILFSVIPLITVSVFLYYQASNVVKMQAEKYAGTVLSQTTSTINQLMDDVVNASVKVVTDPNVQNDDIFNQGEFDRNVRYRTIEKLMTNVMMAQPEVSSMYLCLNNADLISVGSQNLANHPDCRSNKSYQAALDNNLMPLWIGMHENEFDEGTVSRNRYVMTLARTVYSFDTYKPLGVLLINIADQTINNNFQAGFDGEPAIFHVTDMHKNAIYVKDPAKYGTKLDAPYLDKVIDMKTSGGFVWRGDSGPKYISFVYSTKSDWIFVVELSIDYITRNSNLIYKAMIAIVTACFILSIMAAYFLARKFTDPIKNLLSSIRRVKDGQLNQTIHSKRKDEIGVLTQSYNSMIQEIRELLVRLDTENVMKRRAELDALQAQITPHFLYNSLNSIKSMARLNGQDLIYRTTTSLIGLLQLSISKNTVFIPLSEELEMVKHYLELQNVRYPNRIKALFEIEDGLSDCLTVKLILQPLVENAILHGLDLKDKGGIIVIRMYREGADIVMQVEDNGKGMEEAALRLILTGKPKEDGRRFGGLGLRNVNERLKLHYGEDYGISFHSLHGVSFVSTVRIPYRI</sequence>
<dbReference type="GO" id="GO:0004673">
    <property type="term" value="F:protein histidine kinase activity"/>
    <property type="evidence" value="ECO:0007669"/>
    <property type="project" value="UniProtKB-EC"/>
</dbReference>
<evidence type="ECO:0000259" key="8">
    <source>
        <dbReference type="PROSITE" id="PS50885"/>
    </source>
</evidence>
<dbReference type="InterPro" id="IPR050640">
    <property type="entry name" value="Bact_2-comp_sensor_kinase"/>
</dbReference>
<dbReference type="InterPro" id="IPR010559">
    <property type="entry name" value="Sig_transdc_His_kin_internal"/>
</dbReference>
<evidence type="ECO:0000313" key="10">
    <source>
        <dbReference type="Proteomes" id="UP001493487"/>
    </source>
</evidence>
<name>A0ABV1KSV6_9BACL</name>
<dbReference type="SMART" id="SM00387">
    <property type="entry name" value="HATPase_c"/>
    <property type="match status" value="1"/>
</dbReference>
<feature type="transmembrane region" description="Helical" evidence="7">
    <location>
        <begin position="7"/>
        <end position="28"/>
    </location>
</feature>
<keyword evidence="6 7" id="KW-0472">Membrane</keyword>
<keyword evidence="3" id="KW-0597">Phosphoprotein</keyword>
<dbReference type="SUPFAM" id="SSF158472">
    <property type="entry name" value="HAMP domain-like"/>
    <property type="match status" value="1"/>
</dbReference>
<dbReference type="InterPro" id="IPR036890">
    <property type="entry name" value="HATPase_C_sf"/>
</dbReference>
<comment type="caution">
    <text evidence="9">The sequence shown here is derived from an EMBL/GenBank/DDBJ whole genome shotgun (WGS) entry which is preliminary data.</text>
</comment>
<dbReference type="SUPFAM" id="SSF55874">
    <property type="entry name" value="ATPase domain of HSP90 chaperone/DNA topoisomerase II/histidine kinase"/>
    <property type="match status" value="1"/>
</dbReference>
<keyword evidence="10" id="KW-1185">Reference proteome</keyword>
<dbReference type="InterPro" id="IPR003660">
    <property type="entry name" value="HAMP_dom"/>
</dbReference>
<dbReference type="Pfam" id="PF00672">
    <property type="entry name" value="HAMP"/>
    <property type="match status" value="1"/>
</dbReference>
<evidence type="ECO:0000256" key="7">
    <source>
        <dbReference type="SAM" id="Phobius"/>
    </source>
</evidence>
<protein>
    <submittedName>
        <fullName evidence="9">Sensor histidine kinase</fullName>
        <ecNumber evidence="9">2.7.13.3</ecNumber>
    </submittedName>
</protein>
<evidence type="ECO:0000256" key="1">
    <source>
        <dbReference type="ARBA" id="ARBA00004651"/>
    </source>
</evidence>
<evidence type="ECO:0000256" key="4">
    <source>
        <dbReference type="ARBA" id="ARBA00022679"/>
    </source>
</evidence>
<dbReference type="Pfam" id="PF06580">
    <property type="entry name" value="His_kinase"/>
    <property type="match status" value="1"/>
</dbReference>
<dbReference type="RefSeq" id="WP_232184629.1">
    <property type="nucleotide sequence ID" value="NZ_JAIOAP010000003.1"/>
</dbReference>
<evidence type="ECO:0000256" key="5">
    <source>
        <dbReference type="ARBA" id="ARBA00022777"/>
    </source>
</evidence>
<keyword evidence="7" id="KW-1133">Transmembrane helix</keyword>
<keyword evidence="5 9" id="KW-0418">Kinase</keyword>